<reference evidence="3 4" key="2">
    <citation type="journal article" date="2019" name="G3 (Bethesda)">
        <title>Hybrid Assembly of the Genome of the Entomopathogenic Nematode Steinernema carpocapsae Identifies the X-Chromosome.</title>
        <authorList>
            <person name="Serra L."/>
            <person name="Macchietto M."/>
            <person name="Macias-Munoz A."/>
            <person name="McGill C.J."/>
            <person name="Rodriguez I.M."/>
            <person name="Rodriguez B."/>
            <person name="Murad R."/>
            <person name="Mortazavi A."/>
        </authorList>
    </citation>
    <scope>NUCLEOTIDE SEQUENCE [LARGE SCALE GENOMIC DNA]</scope>
    <source>
        <strain evidence="3 4">ALL</strain>
    </source>
</reference>
<dbReference type="EMBL" id="AZBU02000003">
    <property type="protein sequence ID" value="TKR89341.1"/>
    <property type="molecule type" value="Genomic_DNA"/>
</dbReference>
<protein>
    <recommendedName>
        <fullName evidence="2">Phospholipid/glycerol acyltransferase domain-containing protein</fullName>
    </recommendedName>
</protein>
<feature type="transmembrane region" description="Helical" evidence="1">
    <location>
        <begin position="12"/>
        <end position="37"/>
    </location>
</feature>
<gene>
    <name evidence="3" type="ORF">L596_013462</name>
</gene>
<keyword evidence="1" id="KW-0812">Transmembrane</keyword>
<keyword evidence="1" id="KW-0472">Membrane</keyword>
<evidence type="ECO:0000259" key="2">
    <source>
        <dbReference type="SMART" id="SM00563"/>
    </source>
</evidence>
<dbReference type="AlphaFoldDB" id="A0A4U5P0W0"/>
<accession>A0A4U5P0W0</accession>
<sequence>MNLRPLQGYLFGFLLFITSFLGSIFILFPFVPLAFFAPRRWRFCADRFVGYWLTFPASLCDWVFGVRFHVTGDLMESKKPALIIMNHRTRLDWLFFWAALYKMDPWLLTSEKISLKADLKKIPGAGWAMGCGSYMFLNRNLQADLKVIEQMINYYADSQKTYQILLFPEGTDRGERATRISHEFADNNGLDRYEYVLHPRTAGFNHLVELMRKNNYIDYIYDVTVGYSHSIIANELDLVKTGNFPENVHFDVCKYKISDVIGKDPTEDEAKERGSQWLLDLWKAKEARLKAFYEVEDKNKRRLEPSGERFAWPVETRGLGYMVAFLVWILTSFMWLYFAWASLLVDVYIFAAVVFYTYAFKFHGGVEFLFMEWFYGRRFFFEAAPETSKTR</sequence>
<evidence type="ECO:0000256" key="1">
    <source>
        <dbReference type="SAM" id="Phobius"/>
    </source>
</evidence>
<keyword evidence="1" id="KW-1133">Transmembrane helix</keyword>
<feature type="transmembrane region" description="Helical" evidence="1">
    <location>
        <begin position="347"/>
        <end position="370"/>
    </location>
</feature>
<feature type="transmembrane region" description="Helical" evidence="1">
    <location>
        <begin position="319"/>
        <end position="341"/>
    </location>
</feature>
<evidence type="ECO:0000313" key="3">
    <source>
        <dbReference type="EMBL" id="TKR89341.1"/>
    </source>
</evidence>
<proteinExistence type="predicted"/>
<name>A0A4U5P0W0_STECR</name>
<dbReference type="OrthoDB" id="186786at2759"/>
<comment type="caution">
    <text evidence="3">The sequence shown here is derived from an EMBL/GenBank/DDBJ whole genome shotgun (WGS) entry which is preliminary data.</text>
</comment>
<dbReference type="GO" id="GO:0005783">
    <property type="term" value="C:endoplasmic reticulum"/>
    <property type="evidence" value="ECO:0007669"/>
    <property type="project" value="TreeGrafter"/>
</dbReference>
<dbReference type="SUPFAM" id="SSF69593">
    <property type="entry name" value="Glycerol-3-phosphate (1)-acyltransferase"/>
    <property type="match status" value="1"/>
</dbReference>
<keyword evidence="4" id="KW-1185">Reference proteome</keyword>
<dbReference type="PANTHER" id="PTHR10983:SF16">
    <property type="entry name" value="LYSOCARDIOLIPIN ACYLTRANSFERASE 1"/>
    <property type="match status" value="1"/>
</dbReference>
<dbReference type="SMART" id="SM00563">
    <property type="entry name" value="PlsC"/>
    <property type="match status" value="1"/>
</dbReference>
<feature type="domain" description="Phospholipid/glycerol acyltransferase" evidence="2">
    <location>
        <begin position="81"/>
        <end position="205"/>
    </location>
</feature>
<dbReference type="Pfam" id="PF01553">
    <property type="entry name" value="Acyltransferase"/>
    <property type="match status" value="1"/>
</dbReference>
<dbReference type="STRING" id="34508.A0A4U5P0W0"/>
<dbReference type="Proteomes" id="UP000298663">
    <property type="component" value="Unassembled WGS sequence"/>
</dbReference>
<dbReference type="GO" id="GO:0016746">
    <property type="term" value="F:acyltransferase activity"/>
    <property type="evidence" value="ECO:0007669"/>
    <property type="project" value="InterPro"/>
</dbReference>
<dbReference type="InterPro" id="IPR002123">
    <property type="entry name" value="Plipid/glycerol_acylTrfase"/>
</dbReference>
<evidence type="ECO:0000313" key="4">
    <source>
        <dbReference type="Proteomes" id="UP000298663"/>
    </source>
</evidence>
<reference evidence="3 4" key="1">
    <citation type="journal article" date="2015" name="Genome Biol.">
        <title>Comparative genomics of Steinernema reveals deeply conserved gene regulatory networks.</title>
        <authorList>
            <person name="Dillman A.R."/>
            <person name="Macchietto M."/>
            <person name="Porter C.F."/>
            <person name="Rogers A."/>
            <person name="Williams B."/>
            <person name="Antoshechkin I."/>
            <person name="Lee M.M."/>
            <person name="Goodwin Z."/>
            <person name="Lu X."/>
            <person name="Lewis E.E."/>
            <person name="Goodrich-Blair H."/>
            <person name="Stock S.P."/>
            <person name="Adams B.J."/>
            <person name="Sternberg P.W."/>
            <person name="Mortazavi A."/>
        </authorList>
    </citation>
    <scope>NUCLEOTIDE SEQUENCE [LARGE SCALE GENOMIC DNA]</scope>
    <source>
        <strain evidence="3 4">ALL</strain>
    </source>
</reference>
<dbReference type="PANTHER" id="PTHR10983">
    <property type="entry name" value="1-ACYLGLYCEROL-3-PHOSPHATE ACYLTRANSFERASE-RELATED"/>
    <property type="match status" value="1"/>
</dbReference>
<dbReference type="CDD" id="cd07990">
    <property type="entry name" value="LPLAT_LCLAT1-like"/>
    <property type="match status" value="1"/>
</dbReference>
<dbReference type="GO" id="GO:0036149">
    <property type="term" value="P:phosphatidylinositol acyl-chain remodeling"/>
    <property type="evidence" value="ECO:0007669"/>
    <property type="project" value="TreeGrafter"/>
</dbReference>
<organism evidence="3 4">
    <name type="scientific">Steinernema carpocapsae</name>
    <name type="common">Entomopathogenic nematode</name>
    <dbReference type="NCBI Taxonomy" id="34508"/>
    <lineage>
        <taxon>Eukaryota</taxon>
        <taxon>Metazoa</taxon>
        <taxon>Ecdysozoa</taxon>
        <taxon>Nematoda</taxon>
        <taxon>Chromadorea</taxon>
        <taxon>Rhabditida</taxon>
        <taxon>Tylenchina</taxon>
        <taxon>Panagrolaimomorpha</taxon>
        <taxon>Strongyloidoidea</taxon>
        <taxon>Steinernematidae</taxon>
        <taxon>Steinernema</taxon>
    </lineage>
</organism>